<dbReference type="EMBL" id="LBSX01000003">
    <property type="protein sequence ID" value="KKQ27956.1"/>
    <property type="molecule type" value="Genomic_DNA"/>
</dbReference>
<sequence>MPNMSPGQEAFSVLVLRLAALEVLSLPTKVVSIVPALIGEEEERQLPLDSPKRWCKVWLAELDWRGVVNQSSEVSCPYDEVTRRIVHLGLGLEPVCLLRYSVGPNHFGWVVVDPSTLQPLPHCGREQHQTYQGCV</sequence>
<organism evidence="1 2">
    <name type="scientific">Candidatus Magasanikbacteria bacterium GW2011_GWC2_37_14</name>
    <dbReference type="NCBI Taxonomy" id="1619046"/>
    <lineage>
        <taxon>Bacteria</taxon>
        <taxon>Candidatus Magasanikiibacteriota</taxon>
    </lineage>
</organism>
<evidence type="ECO:0000313" key="1">
    <source>
        <dbReference type="EMBL" id="KKQ27956.1"/>
    </source>
</evidence>
<comment type="caution">
    <text evidence="1">The sequence shown here is derived from an EMBL/GenBank/DDBJ whole genome shotgun (WGS) entry which is preliminary data.</text>
</comment>
<proteinExistence type="predicted"/>
<protein>
    <submittedName>
        <fullName evidence="1">Uncharacterized protein</fullName>
    </submittedName>
</protein>
<dbReference type="STRING" id="1619046.US42_C0003G0013"/>
<accession>A0A0G0JIQ3</accession>
<gene>
    <name evidence="1" type="ORF">US42_C0003G0013</name>
</gene>
<dbReference type="AlphaFoldDB" id="A0A0G0JIQ3"/>
<name>A0A0G0JIQ3_9BACT</name>
<reference evidence="1 2" key="1">
    <citation type="journal article" date="2015" name="Nature">
        <title>rRNA introns, odd ribosomes, and small enigmatic genomes across a large radiation of phyla.</title>
        <authorList>
            <person name="Brown C.T."/>
            <person name="Hug L.A."/>
            <person name="Thomas B.C."/>
            <person name="Sharon I."/>
            <person name="Castelle C.J."/>
            <person name="Singh A."/>
            <person name="Wilkins M.J."/>
            <person name="Williams K.H."/>
            <person name="Banfield J.F."/>
        </authorList>
    </citation>
    <scope>NUCLEOTIDE SEQUENCE [LARGE SCALE GENOMIC DNA]</scope>
</reference>
<dbReference type="Proteomes" id="UP000034849">
    <property type="component" value="Unassembled WGS sequence"/>
</dbReference>
<evidence type="ECO:0000313" key="2">
    <source>
        <dbReference type="Proteomes" id="UP000034849"/>
    </source>
</evidence>